<dbReference type="Proteomes" id="UP000811609">
    <property type="component" value="Chromosome 6"/>
</dbReference>
<keyword evidence="3" id="KW-1185">Reference proteome</keyword>
<evidence type="ECO:0000259" key="1">
    <source>
        <dbReference type="PROSITE" id="PS51277"/>
    </source>
</evidence>
<reference evidence="2" key="1">
    <citation type="submission" date="2020-12" db="EMBL/GenBank/DDBJ databases">
        <title>WGS assembly of Carya illinoinensis cv. Pawnee.</title>
        <authorList>
            <person name="Platts A."/>
            <person name="Shu S."/>
            <person name="Wright S."/>
            <person name="Barry K."/>
            <person name="Edger P."/>
            <person name="Pires J.C."/>
            <person name="Schmutz J."/>
        </authorList>
    </citation>
    <scope>NUCLEOTIDE SEQUENCE</scope>
    <source>
        <tissue evidence="2">Leaf</tissue>
    </source>
</reference>
<dbReference type="PANTHER" id="PTHR31236">
    <property type="entry name" value="BURP DOMAIN PROTEIN USPL1-LIKE"/>
    <property type="match status" value="1"/>
</dbReference>
<organism evidence="2 3">
    <name type="scientific">Carya illinoinensis</name>
    <name type="common">Pecan</name>
    <dbReference type="NCBI Taxonomy" id="32201"/>
    <lineage>
        <taxon>Eukaryota</taxon>
        <taxon>Viridiplantae</taxon>
        <taxon>Streptophyta</taxon>
        <taxon>Embryophyta</taxon>
        <taxon>Tracheophyta</taxon>
        <taxon>Spermatophyta</taxon>
        <taxon>Magnoliopsida</taxon>
        <taxon>eudicotyledons</taxon>
        <taxon>Gunneridae</taxon>
        <taxon>Pentapetalae</taxon>
        <taxon>rosids</taxon>
        <taxon>fabids</taxon>
        <taxon>Fagales</taxon>
        <taxon>Juglandaceae</taxon>
        <taxon>Carya</taxon>
    </lineage>
</organism>
<dbReference type="InterPro" id="IPR044816">
    <property type="entry name" value="BURP"/>
</dbReference>
<dbReference type="AlphaFoldDB" id="A0A8T1QBW6"/>
<sequence>MGNDKQSWRSLTKEKKKMGSGFASWSLFLHLLIIMGAHGTGARELTKRHPGEFIDRHDPASKYGEFEKSKGNIMLGYHMEEDDVHIRLRDSQRHAMDDPAELDHDHVHQGTHRKHAHAYRPSSHMDHMDPSSMIFFTSKDLKVGKRMPVYFPKRDPSTSPHLLPREEAEAIPFSSKELPHLLEFFSFSRASPQAKAMEDTLRQCENEPIKGETKFCATSLESMLDFASGTLGLDSNFRVLTTSHLTKSTTLLQNYTFLQIPEEIPAPKMVACHTMPYPYAVFYCHSQESENKVFKVALGGENGDRVEALAVCHMDTSQWSPDHASFRLLGVQPGTSSVCHFFPADNLVWVPTKLSI</sequence>
<evidence type="ECO:0000313" key="3">
    <source>
        <dbReference type="Proteomes" id="UP000811609"/>
    </source>
</evidence>
<dbReference type="PANTHER" id="PTHR31236:SF41">
    <property type="entry name" value="BURP DOMAIN PROTEIN USPL1"/>
    <property type="match status" value="1"/>
</dbReference>
<name>A0A8T1QBW6_CARIL</name>
<gene>
    <name evidence="2" type="ORF">CIPAW_06G136600</name>
</gene>
<accession>A0A8T1QBW6</accession>
<dbReference type="Pfam" id="PF03181">
    <property type="entry name" value="BURP"/>
    <property type="match status" value="1"/>
</dbReference>
<dbReference type="InterPro" id="IPR004873">
    <property type="entry name" value="BURP_dom"/>
</dbReference>
<protein>
    <recommendedName>
        <fullName evidence="1">BURP domain-containing protein</fullName>
    </recommendedName>
</protein>
<feature type="domain" description="BURP" evidence="1">
    <location>
        <begin position="135"/>
        <end position="352"/>
    </location>
</feature>
<evidence type="ECO:0000313" key="2">
    <source>
        <dbReference type="EMBL" id="KAG6651782.1"/>
    </source>
</evidence>
<comment type="caution">
    <text evidence="2">The sequence shown here is derived from an EMBL/GenBank/DDBJ whole genome shotgun (WGS) entry which is preliminary data.</text>
</comment>
<proteinExistence type="predicted"/>
<dbReference type="EMBL" id="CM031814">
    <property type="protein sequence ID" value="KAG6651782.1"/>
    <property type="molecule type" value="Genomic_DNA"/>
</dbReference>
<dbReference type="SMART" id="SM01045">
    <property type="entry name" value="BURP"/>
    <property type="match status" value="1"/>
</dbReference>
<dbReference type="PROSITE" id="PS51277">
    <property type="entry name" value="BURP"/>
    <property type="match status" value="1"/>
</dbReference>